<evidence type="ECO:0000256" key="2">
    <source>
        <dbReference type="ARBA" id="ARBA00008598"/>
    </source>
</evidence>
<dbReference type="InterPro" id="IPR040980">
    <property type="entry name" value="SWI2_SNF2"/>
</dbReference>
<dbReference type="REBASE" id="173046">
    <property type="entry name" value="Gva7719ORF406P"/>
</dbReference>
<keyword evidence="6 11" id="KW-0680">Restriction system</keyword>
<evidence type="ECO:0000256" key="6">
    <source>
        <dbReference type="ARBA" id="ARBA00022747"/>
    </source>
</evidence>
<dbReference type="PROSITE" id="PS51192">
    <property type="entry name" value="HELICASE_ATP_BIND_1"/>
    <property type="match status" value="1"/>
</dbReference>
<dbReference type="Pfam" id="PF04313">
    <property type="entry name" value="HSDR_N"/>
    <property type="match status" value="1"/>
</dbReference>
<dbReference type="CDD" id="cd18800">
    <property type="entry name" value="SF2_C_EcoR124I-like"/>
    <property type="match status" value="1"/>
</dbReference>
<evidence type="ECO:0000256" key="10">
    <source>
        <dbReference type="ARBA" id="ARBA00023125"/>
    </source>
</evidence>
<evidence type="ECO:0000256" key="4">
    <source>
        <dbReference type="ARBA" id="ARBA00022722"/>
    </source>
</evidence>
<keyword evidence="4" id="KW-0540">Nuclease</keyword>
<dbReference type="PANTHER" id="PTHR30195">
    <property type="entry name" value="TYPE I SITE-SPECIFIC DEOXYRIBONUCLEASE PROTEIN SUBUNIT M AND R"/>
    <property type="match status" value="1"/>
</dbReference>
<sequence>MKIVLENQDSTVMSTFTPSVRNNGNYQSEAQLEEEFINILQSQGYEYAHIHNEKDLIANLRVQIEKLNDYHFSNDEWERFFKENIANSTDDIVKKTDAIQRDNVKILKKDDGTDKNITIIDKENIHKNIVQVINQYAVNANDNASDNANNNDANGPARSNRYDVTVLVNGLPMVHIELKRRGVPIREAFNQINRYARDSFWAGSGLFGYVQIFVISNGTETKYYSNSTRNNAYNEQKSRGSSKTTTSNSFEFTNYWSDAQNTIISDLCDFAKTFFAKHVILNILTKYCVFNADKCLMVMRPYQITAAENIVNRVKYMFANASKMPALERQKGGYIWHTTGSGKTLTSFKTSQLVKTLKDAEGNNLVDKVLFVVDRKDLDYQTMREYNAFEKGSANSNTSTAVLTKQLEDNTEKCRLIITTIQKLSRFISSNPSHEIYKKRIVFIFDECHRSQFGGMHADIVKHFKNALLFGFTGTPIFEANAAGSDAAHISTTEQTFGPCLHTYTIINAINDKNVLPFRVEYVATVKTSSELEKATDELVKDINRSDVIKHPERVHNVVQYIIEHFTQKTYRNEKTYKYKRIINVKELAADKHNTLDTKKSSEAVDINGFNSIFAVADIPLAKAYYNEFKKQQQNLPPSERLKVATIFSYAVNEGESDSSAYANGMGSLGEENSESTANLDANSQEFLESAIKDYNEMFNTAYDASNNKFQNYYKDVSIRMKNKEIDVLIVVNMFLTGFDATTLNTLWVDKNLRMHGLIQAFSRTNRILNSVKTFGNIVCFRDLSYRVDEAVALFGDKDAQGIVLCPTFEQIYNGYIDAKGIERCGYSDLVNELMEKYPLQGFNIVGEENQKKFISLFSNILRLRNMLKAFDQFEGNEIIKERDMQDYLGHYQDLHEEWKRKEQKGEIADITDDVVFEMELVRQVEVNIDYILMLVEHYHSKHCKDKNVLASIRVAVDSSPQLRSKKKLIEGFIAQLNENELGKLVDSEGNITVYDSNGNKLSIVDCWSEYVEQKYNHDLEQLVQSEGLNDALTRKFMEKSFSAGEVSELGTDINDLMPRMSRFGAAAKARAEKKSRIVESMRNMFNEFVGLIGFSQYDSQKD</sequence>
<dbReference type="Gene3D" id="1.20.58.2040">
    <property type="match status" value="1"/>
</dbReference>
<dbReference type="EC" id="3.1.21.3" evidence="11"/>
<keyword evidence="8 11" id="KW-0378">Hydrolase</keyword>
<comment type="caution">
    <text evidence="13">The sequence shown here is derived from an EMBL/GenBank/DDBJ whole genome shotgun (WGS) entry which is preliminary data.</text>
</comment>
<dbReference type="SUPFAM" id="SSF52540">
    <property type="entry name" value="P-loop containing nucleoside triphosphate hydrolases"/>
    <property type="match status" value="1"/>
</dbReference>
<comment type="similarity">
    <text evidence="2 11">Belongs to the HsdR family.</text>
</comment>
<comment type="function">
    <text evidence="11">Subunit R is required for both nuclease and ATPase activities, but not for modification.</text>
</comment>
<keyword evidence="10 11" id="KW-0238">DNA-binding</keyword>
<dbReference type="Pfam" id="PF22679">
    <property type="entry name" value="T1R_D3-like"/>
    <property type="match status" value="1"/>
</dbReference>
<proteinExistence type="inferred from homology"/>
<dbReference type="GO" id="GO:0003677">
    <property type="term" value="F:DNA binding"/>
    <property type="evidence" value="ECO:0007669"/>
    <property type="project" value="UniProtKB-KW"/>
</dbReference>
<evidence type="ECO:0000256" key="7">
    <source>
        <dbReference type="ARBA" id="ARBA00022759"/>
    </source>
</evidence>
<reference evidence="13 14" key="1">
    <citation type="submission" date="2013-06" db="EMBL/GenBank/DDBJ databases">
        <authorList>
            <person name="Weinstock G."/>
            <person name="Sodergren E."/>
            <person name="Lobos E.A."/>
            <person name="Fulton L."/>
            <person name="Fulton R."/>
            <person name="Courtney L."/>
            <person name="Fronick C."/>
            <person name="O'Laughlin M."/>
            <person name="Godfrey J."/>
            <person name="Wilson R.M."/>
            <person name="Miner T."/>
            <person name="Farmer C."/>
            <person name="Delehaunty K."/>
            <person name="Cordes M."/>
            <person name="Minx P."/>
            <person name="Tomlinson C."/>
            <person name="Chen J."/>
            <person name="Wollam A."/>
            <person name="Pepin K.H."/>
            <person name="Bhonagiri V."/>
            <person name="Zhang X."/>
            <person name="Warren W."/>
            <person name="Mitreva M."/>
            <person name="Mardis E.R."/>
            <person name="Wilson R.K."/>
        </authorList>
    </citation>
    <scope>NUCLEOTIDE SEQUENCE [LARGE SCALE GENOMIC DNA]</scope>
    <source>
        <strain evidence="13 14">JCP7719</strain>
    </source>
</reference>
<dbReference type="InterPro" id="IPR055180">
    <property type="entry name" value="HsdR_RecA-like_helicase_dom_2"/>
</dbReference>
<gene>
    <name evidence="13" type="ORF">HMPREF1576_00404</name>
</gene>
<dbReference type="EMBL" id="ATJO01000023">
    <property type="protein sequence ID" value="EPI51238.1"/>
    <property type="molecule type" value="Genomic_DNA"/>
</dbReference>
<evidence type="ECO:0000256" key="11">
    <source>
        <dbReference type="RuleBase" id="RU364115"/>
    </source>
</evidence>
<dbReference type="Proteomes" id="UP000014601">
    <property type="component" value="Unassembled WGS sequence"/>
</dbReference>
<protein>
    <recommendedName>
        <fullName evidence="11">Type I restriction enzyme endonuclease subunit</fullName>
        <shortName evidence="11">R protein</shortName>
        <ecNumber evidence="11">3.1.21.3</ecNumber>
    </recommendedName>
</protein>
<keyword evidence="9 11" id="KW-0067">ATP-binding</keyword>
<dbReference type="AlphaFoldDB" id="S4GZ24"/>
<accession>S4GZ24</accession>
<dbReference type="RefSeq" id="WP_020759168.1">
    <property type="nucleotide sequence ID" value="NZ_KE348039.1"/>
</dbReference>
<name>S4GZ24_9BIFI</name>
<evidence type="ECO:0000256" key="8">
    <source>
        <dbReference type="ARBA" id="ARBA00022801"/>
    </source>
</evidence>
<evidence type="ECO:0000256" key="9">
    <source>
        <dbReference type="ARBA" id="ARBA00022840"/>
    </source>
</evidence>
<feature type="domain" description="Helicase ATP-binding" evidence="12">
    <location>
        <begin position="324"/>
        <end position="494"/>
    </location>
</feature>
<dbReference type="NCBIfam" id="TIGR00348">
    <property type="entry name" value="hsdR"/>
    <property type="match status" value="1"/>
</dbReference>
<keyword evidence="5 11" id="KW-0547">Nucleotide-binding</keyword>
<dbReference type="GO" id="GO:0009035">
    <property type="term" value="F:type I site-specific deoxyribonuclease activity"/>
    <property type="evidence" value="ECO:0007669"/>
    <property type="project" value="UniProtKB-EC"/>
</dbReference>
<dbReference type="PATRIC" id="fig|1261061.4.peg.358"/>
<dbReference type="Pfam" id="PF12008">
    <property type="entry name" value="EcoR124_C"/>
    <property type="match status" value="1"/>
</dbReference>
<dbReference type="CDD" id="cd18030">
    <property type="entry name" value="DEXHc_RE_I_HsdR"/>
    <property type="match status" value="1"/>
</dbReference>
<comment type="catalytic activity">
    <reaction evidence="1 11">
        <text>Endonucleolytic cleavage of DNA to give random double-stranded fragments with terminal 5'-phosphates, ATP is simultaneously hydrolyzed.</text>
        <dbReference type="EC" id="3.1.21.3"/>
    </reaction>
</comment>
<comment type="subunit">
    <text evidence="3 11">The type I restriction/modification system is composed of three polypeptides R, M and S.</text>
</comment>
<dbReference type="CDD" id="cd22332">
    <property type="entry name" value="HsdR_N"/>
    <property type="match status" value="1"/>
</dbReference>
<evidence type="ECO:0000256" key="3">
    <source>
        <dbReference type="ARBA" id="ARBA00011296"/>
    </source>
</evidence>
<evidence type="ECO:0000259" key="12">
    <source>
        <dbReference type="PROSITE" id="PS51192"/>
    </source>
</evidence>
<dbReference type="HOGENOM" id="CLU_004848_1_1_11"/>
<dbReference type="SMART" id="SM00487">
    <property type="entry name" value="DEXDc"/>
    <property type="match status" value="1"/>
</dbReference>
<dbReference type="Pfam" id="PF18766">
    <property type="entry name" value="SWI2_SNF2"/>
    <property type="match status" value="1"/>
</dbReference>
<dbReference type="InterPro" id="IPR051268">
    <property type="entry name" value="Type-I_R_enzyme_R_subunit"/>
</dbReference>
<dbReference type="GO" id="GO:0005524">
    <property type="term" value="F:ATP binding"/>
    <property type="evidence" value="ECO:0007669"/>
    <property type="project" value="UniProtKB-KW"/>
</dbReference>
<dbReference type="InterPro" id="IPR007409">
    <property type="entry name" value="Restrct_endonuc_type1_HsdR_N"/>
</dbReference>
<evidence type="ECO:0000256" key="5">
    <source>
        <dbReference type="ARBA" id="ARBA00022741"/>
    </source>
</evidence>
<dbReference type="InterPro" id="IPR004473">
    <property type="entry name" value="Restrct_endonuc_typeI_HsdR"/>
</dbReference>
<organism evidence="13 14">
    <name type="scientific">Gardnerella pickettii JCP7719</name>
    <dbReference type="NCBI Taxonomy" id="1261061"/>
    <lineage>
        <taxon>Bacteria</taxon>
        <taxon>Bacillati</taxon>
        <taxon>Actinomycetota</taxon>
        <taxon>Actinomycetes</taxon>
        <taxon>Bifidobacteriales</taxon>
        <taxon>Bifidobacteriaceae</taxon>
        <taxon>Gardnerella</taxon>
        <taxon>Gardnerella pickettii</taxon>
    </lineage>
</organism>
<evidence type="ECO:0000256" key="1">
    <source>
        <dbReference type="ARBA" id="ARBA00000851"/>
    </source>
</evidence>
<dbReference type="Gene3D" id="3.40.50.300">
    <property type="entry name" value="P-loop containing nucleotide triphosphate hydrolases"/>
    <property type="match status" value="2"/>
</dbReference>
<dbReference type="GO" id="GO:0009307">
    <property type="term" value="P:DNA restriction-modification system"/>
    <property type="evidence" value="ECO:0007669"/>
    <property type="project" value="UniProtKB-KW"/>
</dbReference>
<evidence type="ECO:0000313" key="14">
    <source>
        <dbReference type="Proteomes" id="UP000014601"/>
    </source>
</evidence>
<keyword evidence="7" id="KW-0255">Endonuclease</keyword>
<dbReference type="InterPro" id="IPR027417">
    <property type="entry name" value="P-loop_NTPase"/>
</dbReference>
<dbReference type="PANTHER" id="PTHR30195:SF16">
    <property type="entry name" value="TYPE I RESTRICTION ENZYME ENDONUCLEASE SUBUNIT"/>
    <property type="match status" value="1"/>
</dbReference>
<dbReference type="Gene3D" id="3.90.1570.50">
    <property type="match status" value="2"/>
</dbReference>
<evidence type="ECO:0000313" key="13">
    <source>
        <dbReference type="EMBL" id="EPI51238.1"/>
    </source>
</evidence>
<dbReference type="InterPro" id="IPR022625">
    <property type="entry name" value="TypeI_RM_Rsu_C"/>
</dbReference>
<dbReference type="InterPro" id="IPR014001">
    <property type="entry name" value="Helicase_ATP-bd"/>
</dbReference>